<organism evidence="1 2">
    <name type="scientific">Candidatus Yonathbacteria bacterium RIFCSPHIGHO2_02_FULL_44_14</name>
    <dbReference type="NCBI Taxonomy" id="1802724"/>
    <lineage>
        <taxon>Bacteria</taxon>
        <taxon>Candidatus Yonathiibacteriota</taxon>
    </lineage>
</organism>
<sequence length="534" mass="61525">MVFYASMSPENKTLENPAPLEQRSVKDPSVVLGVILQKEKGTVDTTKRIEQGNVVIAEIREEIGLAPENVKKSLEKGIVLSPLLLKEKLLDRLEPILKSIGISAHGDLWTKTTEEITNRYTSLKDFSNEAGDFFMELIPQGINKPDVAGQSRHNFTWNALLRKELNAFIPNYRHQGNQLNRKVLRDNLDKFFEESLFRKDKMSYEGELREEDHDGVINQEISRAMNQQGSENIIYERIENNIMSSNGVRYTEANLVIQDIKSGVSLDIDALLPKDFHFTPGLKDLDLKIYGGASVSEGEFYESPTQKVVAYGNITEKGNMLSLFHEIAHSWQTNYSAEIEKGKYAYTTLLEESLRLMEELEEAGLRLESTTTEKDRKIELEKIRKIFEDLSSIGTETIVEGDKILIAEPTPVDKEGVINLQSFFNTMPPERLDSWDIPHERKEYLKKKRYYPIKNSRLEDAMENYIAEERDAWAHALRMMRFLRRRGLDIEPEFKKLADIKEHIDPCLGSYQKGLEWRIKLAPGDYRFSRLPQE</sequence>
<accession>A0A1G2S5Q0</accession>
<name>A0A1G2S5Q0_9BACT</name>
<proteinExistence type="predicted"/>
<reference evidence="1 2" key="1">
    <citation type="journal article" date="2016" name="Nat. Commun.">
        <title>Thousands of microbial genomes shed light on interconnected biogeochemical processes in an aquifer system.</title>
        <authorList>
            <person name="Anantharaman K."/>
            <person name="Brown C.T."/>
            <person name="Hug L.A."/>
            <person name="Sharon I."/>
            <person name="Castelle C.J."/>
            <person name="Probst A.J."/>
            <person name="Thomas B.C."/>
            <person name="Singh A."/>
            <person name="Wilkins M.J."/>
            <person name="Karaoz U."/>
            <person name="Brodie E.L."/>
            <person name="Williams K.H."/>
            <person name="Hubbard S.S."/>
            <person name="Banfield J.F."/>
        </authorList>
    </citation>
    <scope>NUCLEOTIDE SEQUENCE [LARGE SCALE GENOMIC DNA]</scope>
</reference>
<protein>
    <submittedName>
        <fullName evidence="1">Uncharacterized protein</fullName>
    </submittedName>
</protein>
<dbReference type="Proteomes" id="UP000179118">
    <property type="component" value="Unassembled WGS sequence"/>
</dbReference>
<evidence type="ECO:0000313" key="1">
    <source>
        <dbReference type="EMBL" id="OHA80410.1"/>
    </source>
</evidence>
<gene>
    <name evidence="1" type="ORF">A3D51_01115</name>
</gene>
<dbReference type="EMBL" id="MHUT01000021">
    <property type="protein sequence ID" value="OHA80410.1"/>
    <property type="molecule type" value="Genomic_DNA"/>
</dbReference>
<evidence type="ECO:0000313" key="2">
    <source>
        <dbReference type="Proteomes" id="UP000179118"/>
    </source>
</evidence>
<comment type="caution">
    <text evidence="1">The sequence shown here is derived from an EMBL/GenBank/DDBJ whole genome shotgun (WGS) entry which is preliminary data.</text>
</comment>
<dbReference type="AlphaFoldDB" id="A0A1G2S5Q0"/>